<evidence type="ECO:0000313" key="4">
    <source>
        <dbReference type="Proteomes" id="UP000031030"/>
    </source>
</evidence>
<evidence type="ECO:0000256" key="2">
    <source>
        <dbReference type="SAM" id="Phobius"/>
    </source>
</evidence>
<feature type="transmembrane region" description="Helical" evidence="2">
    <location>
        <begin position="94"/>
        <end position="115"/>
    </location>
</feature>
<dbReference type="RefSeq" id="WP_039402422.1">
    <property type="nucleotide sequence ID" value="NZ_JTDK01000018.1"/>
</dbReference>
<evidence type="ECO:0000256" key="1">
    <source>
        <dbReference type="SAM" id="MobiDB-lite"/>
    </source>
</evidence>
<keyword evidence="2" id="KW-0472">Membrane</keyword>
<evidence type="ECO:0008006" key="5">
    <source>
        <dbReference type="Google" id="ProtNLM"/>
    </source>
</evidence>
<gene>
    <name evidence="3" type="ORF">LK09_17345</name>
</gene>
<dbReference type="AlphaFoldDB" id="A0A0B2A213"/>
<dbReference type="OrthoDB" id="5083956at2"/>
<feature type="transmembrane region" description="Helical" evidence="2">
    <location>
        <begin position="170"/>
        <end position="195"/>
    </location>
</feature>
<feature type="transmembrane region" description="Helical" evidence="2">
    <location>
        <begin position="136"/>
        <end position="158"/>
    </location>
</feature>
<accession>A0A0B2A213</accession>
<dbReference type="Proteomes" id="UP000031030">
    <property type="component" value="Unassembled WGS sequence"/>
</dbReference>
<feature type="region of interest" description="Disordered" evidence="1">
    <location>
        <begin position="202"/>
        <end position="225"/>
    </location>
</feature>
<feature type="transmembrane region" description="Helical" evidence="2">
    <location>
        <begin position="70"/>
        <end position="88"/>
    </location>
</feature>
<feature type="transmembrane region" description="Helical" evidence="2">
    <location>
        <begin position="38"/>
        <end position="58"/>
    </location>
</feature>
<keyword evidence="4" id="KW-1185">Reference proteome</keyword>
<organism evidence="3 4">
    <name type="scientific">Microbacterium mangrovi</name>
    <dbReference type="NCBI Taxonomy" id="1348253"/>
    <lineage>
        <taxon>Bacteria</taxon>
        <taxon>Bacillati</taxon>
        <taxon>Actinomycetota</taxon>
        <taxon>Actinomycetes</taxon>
        <taxon>Micrococcales</taxon>
        <taxon>Microbacteriaceae</taxon>
        <taxon>Microbacterium</taxon>
    </lineage>
</organism>
<evidence type="ECO:0000313" key="3">
    <source>
        <dbReference type="EMBL" id="KHK95804.1"/>
    </source>
</evidence>
<dbReference type="STRING" id="1348253.LK09_17345"/>
<sequence length="225" mass="23257">MSTAPAARLLPVRYLQLARAVAAAIAAALITFSTVHSAALGVSVFSGFAIVTGLLLLMGAWTVYPNGRRGTAVGLGVVSIVAGMIGGFPPIRTVTMFFALLIGWAILSGVIELVDGVRTRRDPDAGPQRRSEARDAIVVGILTLVLGFALLLVPGQYALQYYIAEAHRSFTLTGITIGVGIFGGYAAILAVYLAIAGFSPRADEPAPDAAASETPTTQPHPGGAR</sequence>
<reference evidence="3 4" key="1">
    <citation type="submission" date="2014-11" db="EMBL/GenBank/DDBJ databases">
        <title>Genome sequence of Microbacterium mangrovi MUSC 115(T).</title>
        <authorList>
            <person name="Lee L.-H."/>
        </authorList>
    </citation>
    <scope>NUCLEOTIDE SEQUENCE [LARGE SCALE GENOMIC DNA]</scope>
    <source>
        <strain evidence="3 4">MUSC 115</strain>
    </source>
</reference>
<name>A0A0B2A213_9MICO</name>
<dbReference type="EMBL" id="JTDK01000018">
    <property type="protein sequence ID" value="KHK95804.1"/>
    <property type="molecule type" value="Genomic_DNA"/>
</dbReference>
<feature type="transmembrane region" description="Helical" evidence="2">
    <location>
        <begin position="12"/>
        <end position="32"/>
    </location>
</feature>
<keyword evidence="2" id="KW-0812">Transmembrane</keyword>
<proteinExistence type="predicted"/>
<feature type="compositionally biased region" description="Low complexity" evidence="1">
    <location>
        <begin position="207"/>
        <end position="216"/>
    </location>
</feature>
<comment type="caution">
    <text evidence="3">The sequence shown here is derived from an EMBL/GenBank/DDBJ whole genome shotgun (WGS) entry which is preliminary data.</text>
</comment>
<keyword evidence="2" id="KW-1133">Transmembrane helix</keyword>
<protein>
    <recommendedName>
        <fullName evidence="5">Acyl-CoA synthetase</fullName>
    </recommendedName>
</protein>